<dbReference type="InterPro" id="IPR050879">
    <property type="entry name" value="Acyltransferase_3"/>
</dbReference>
<dbReference type="PANTHER" id="PTHR23028">
    <property type="entry name" value="ACETYLTRANSFERASE"/>
    <property type="match status" value="1"/>
</dbReference>
<sequence length="690" mass="73239">MTAPASPIDAAPARARRLDVQGLRAVASLLVASYHIWFGTVSGGVDVFFVLGGYLLVTSLVGEVERSGRLDVGGALRRQASRLLPMMGLVLAAVAVVAYLVRPATVVRSTSLDLIAAATFWENWRLRAAATDYVQAGHDRSIVQHFWAMAVQGQWTLGIIVAIAVLALVLRRRRGVRARIRPAAAALLAVVATASFAYALVAVSTDHVLAYFDTGARVWELALGGLAALLGSRIAWSTLTRTLVGAAGLATMLLAGLMPVEWSHPGLPTLVPTLAAVAVLLAGSGVVAPVGVGRLLATKQLVWLGGISFGLYLWHWPVLWLYLERGGARAQSIGIIDGAGILVVSVALAWLSTLLLRAVARPVPRIRVPWSAVAVPTVVAVALGASIAAPRIEEIAVDVAVTPVQSEAELDARIRDALAEPGFLLDGLDVGEAGLGPEWRFDGCSEVGRDDIDDCTYVVGEPGGGEVWVVGDSQATTWAPAVRAAVDDDVTVQLLGSEMCPFAAGAVVERQTGEWFERRCADHNDWVVELAQERSPSLVVVSYGAWWVGSGYEQRDDDVARLLAASTARYVEDLVDVGVPVLWLDSPPPAAGFAQCIDGMRAEDASPCAFDLQDAQLERRDVLAERLARAGATVVPTLGWFCDLELLECPIVVSGVPVYADDGHMTWAQSLVLQRLVREAIDAARVPGSA</sequence>
<keyword evidence="1" id="KW-0472">Membrane</keyword>
<feature type="transmembrane region" description="Helical" evidence="1">
    <location>
        <begin position="216"/>
        <end position="236"/>
    </location>
</feature>
<dbReference type="GO" id="GO:0009103">
    <property type="term" value="P:lipopolysaccharide biosynthetic process"/>
    <property type="evidence" value="ECO:0007669"/>
    <property type="project" value="TreeGrafter"/>
</dbReference>
<proteinExistence type="predicted"/>
<feature type="transmembrane region" description="Helical" evidence="1">
    <location>
        <begin position="274"/>
        <end position="292"/>
    </location>
</feature>
<dbReference type="EMBL" id="LT629695">
    <property type="protein sequence ID" value="SDH35594.1"/>
    <property type="molecule type" value="Genomic_DNA"/>
</dbReference>
<dbReference type="GO" id="GO:0016787">
    <property type="term" value="F:hydrolase activity"/>
    <property type="evidence" value="ECO:0007669"/>
    <property type="project" value="UniProtKB-KW"/>
</dbReference>
<dbReference type="GO" id="GO:0016020">
    <property type="term" value="C:membrane"/>
    <property type="evidence" value="ECO:0007669"/>
    <property type="project" value="TreeGrafter"/>
</dbReference>
<keyword evidence="4" id="KW-0378">Hydrolase</keyword>
<feature type="transmembrane region" description="Helical" evidence="1">
    <location>
        <begin position="83"/>
        <end position="101"/>
    </location>
</feature>
<feature type="transmembrane region" description="Helical" evidence="1">
    <location>
        <begin position="146"/>
        <end position="170"/>
    </location>
</feature>
<accession>A0A1G8BR60</accession>
<keyword evidence="4" id="KW-0808">Transferase</keyword>
<name>A0A1G8BR60_9MICO</name>
<reference evidence="5" key="1">
    <citation type="submission" date="2016-10" db="EMBL/GenBank/DDBJ databases">
        <authorList>
            <person name="Varghese N."/>
            <person name="Submissions S."/>
        </authorList>
    </citation>
    <scope>NUCLEOTIDE SEQUENCE [LARGE SCALE GENOMIC DNA]</scope>
    <source>
        <strain evidence="5">DSM 22002</strain>
    </source>
</reference>
<feature type="transmembrane region" description="Helical" evidence="1">
    <location>
        <begin position="182"/>
        <end position="204"/>
    </location>
</feature>
<dbReference type="GO" id="GO:0016747">
    <property type="term" value="F:acyltransferase activity, transferring groups other than amino-acyl groups"/>
    <property type="evidence" value="ECO:0007669"/>
    <property type="project" value="InterPro"/>
</dbReference>
<dbReference type="STRING" id="399736.SAMN04489720_1027"/>
<dbReference type="InterPro" id="IPR043968">
    <property type="entry name" value="SGNH"/>
</dbReference>
<organism evidence="4 5">
    <name type="scientific">Agrococcus jejuensis</name>
    <dbReference type="NCBI Taxonomy" id="399736"/>
    <lineage>
        <taxon>Bacteria</taxon>
        <taxon>Bacillati</taxon>
        <taxon>Actinomycetota</taxon>
        <taxon>Actinomycetes</taxon>
        <taxon>Micrococcales</taxon>
        <taxon>Microbacteriaceae</taxon>
        <taxon>Agrococcus</taxon>
    </lineage>
</organism>
<keyword evidence="1" id="KW-0812">Transmembrane</keyword>
<dbReference type="RefSeq" id="WP_092503045.1">
    <property type="nucleotide sequence ID" value="NZ_LT629695.1"/>
</dbReference>
<evidence type="ECO:0000259" key="2">
    <source>
        <dbReference type="Pfam" id="PF01757"/>
    </source>
</evidence>
<feature type="transmembrane region" description="Helical" evidence="1">
    <location>
        <begin position="36"/>
        <end position="62"/>
    </location>
</feature>
<protein>
    <submittedName>
        <fullName evidence="4">Peptidoglycan/LPS O-acetylase OafA/YrhL, contains acyltransferase and SGNH-hydrolase domains</fullName>
    </submittedName>
</protein>
<feature type="transmembrane region" description="Helical" evidence="1">
    <location>
        <begin position="368"/>
        <end position="389"/>
    </location>
</feature>
<evidence type="ECO:0000259" key="3">
    <source>
        <dbReference type="Pfam" id="PF19040"/>
    </source>
</evidence>
<feature type="transmembrane region" description="Helical" evidence="1">
    <location>
        <begin position="301"/>
        <end position="323"/>
    </location>
</feature>
<feature type="transmembrane region" description="Helical" evidence="1">
    <location>
        <begin position="243"/>
        <end position="262"/>
    </location>
</feature>
<feature type="domain" description="SGNH" evidence="3">
    <location>
        <begin position="451"/>
        <end position="677"/>
    </location>
</feature>
<dbReference type="AlphaFoldDB" id="A0A1G8BR60"/>
<keyword evidence="4" id="KW-0012">Acyltransferase</keyword>
<evidence type="ECO:0000256" key="1">
    <source>
        <dbReference type="SAM" id="Phobius"/>
    </source>
</evidence>
<dbReference type="PANTHER" id="PTHR23028:SF53">
    <property type="entry name" value="ACYL_TRANSF_3 DOMAIN-CONTAINING PROTEIN"/>
    <property type="match status" value="1"/>
</dbReference>
<gene>
    <name evidence="4" type="ORF">SAMN04489720_1027</name>
</gene>
<dbReference type="OrthoDB" id="3404679at2"/>
<keyword evidence="5" id="KW-1185">Reference proteome</keyword>
<keyword evidence="1" id="KW-1133">Transmembrane helix</keyword>
<feature type="transmembrane region" description="Helical" evidence="1">
    <location>
        <begin position="335"/>
        <end position="356"/>
    </location>
</feature>
<feature type="domain" description="Acyltransferase 3" evidence="2">
    <location>
        <begin position="20"/>
        <end position="352"/>
    </location>
</feature>
<evidence type="ECO:0000313" key="4">
    <source>
        <dbReference type="EMBL" id="SDH35594.1"/>
    </source>
</evidence>
<dbReference type="InterPro" id="IPR002656">
    <property type="entry name" value="Acyl_transf_3_dom"/>
</dbReference>
<dbReference type="Pfam" id="PF19040">
    <property type="entry name" value="SGNH"/>
    <property type="match status" value="1"/>
</dbReference>
<dbReference type="Proteomes" id="UP000198822">
    <property type="component" value="Chromosome I"/>
</dbReference>
<dbReference type="Pfam" id="PF01757">
    <property type="entry name" value="Acyl_transf_3"/>
    <property type="match status" value="1"/>
</dbReference>
<evidence type="ECO:0000313" key="5">
    <source>
        <dbReference type="Proteomes" id="UP000198822"/>
    </source>
</evidence>